<name>A0A328FA91_9BACT</name>
<organism evidence="2 3">
    <name type="scientific">Desulfobacter hydrogenophilus</name>
    <dbReference type="NCBI Taxonomy" id="2291"/>
    <lineage>
        <taxon>Bacteria</taxon>
        <taxon>Pseudomonadati</taxon>
        <taxon>Thermodesulfobacteriota</taxon>
        <taxon>Desulfobacteria</taxon>
        <taxon>Desulfobacterales</taxon>
        <taxon>Desulfobacteraceae</taxon>
        <taxon>Desulfobacter</taxon>
    </lineage>
</organism>
<dbReference type="EMBL" id="CP036313">
    <property type="protein sequence ID" value="QBH14330.1"/>
    <property type="molecule type" value="Genomic_DNA"/>
</dbReference>
<reference evidence="1 4" key="2">
    <citation type="submission" date="2019-02" db="EMBL/GenBank/DDBJ databases">
        <title>Complete genome sequence of Desulfobacter hydrogenophilus AcRS1.</title>
        <authorList>
            <person name="Marietou A."/>
            <person name="Lund M.B."/>
            <person name="Marshall I.P.G."/>
            <person name="Schreiber L."/>
            <person name="Jorgensen B."/>
        </authorList>
    </citation>
    <scope>NUCLEOTIDE SEQUENCE [LARGE SCALE GENOMIC DNA]</scope>
    <source>
        <strain evidence="1 4">AcRS1</strain>
    </source>
</reference>
<evidence type="ECO:0000313" key="1">
    <source>
        <dbReference type="EMBL" id="QBH14330.1"/>
    </source>
</evidence>
<keyword evidence="4" id="KW-1185">Reference proteome</keyword>
<protein>
    <submittedName>
        <fullName evidence="2">DUF2586 domain-containing protein</fullName>
    </submittedName>
    <submittedName>
        <fullName evidence="1">DUF2586 family protein</fullName>
    </submittedName>
</protein>
<gene>
    <name evidence="2" type="ORF">DO021_19640</name>
    <name evidence="1" type="ORF">EYB58_16240</name>
</gene>
<dbReference type="Pfam" id="PF10758">
    <property type="entry name" value="DUF2586"/>
    <property type="match status" value="1"/>
</dbReference>
<evidence type="ECO:0000313" key="3">
    <source>
        <dbReference type="Proteomes" id="UP000248798"/>
    </source>
</evidence>
<dbReference type="Proteomes" id="UP000293902">
    <property type="component" value="Chromosome"/>
</dbReference>
<evidence type="ECO:0000313" key="4">
    <source>
        <dbReference type="Proteomes" id="UP000293902"/>
    </source>
</evidence>
<dbReference type="Proteomes" id="UP000248798">
    <property type="component" value="Unassembled WGS sequence"/>
</dbReference>
<reference evidence="2 3" key="1">
    <citation type="submission" date="2018-06" db="EMBL/GenBank/DDBJ databases">
        <title>Complete Genome Sequence of Desulfobacter hydrogenophilus (DSM3380).</title>
        <authorList>
            <person name="Marietou A."/>
            <person name="Schreiber L."/>
            <person name="Marshall I."/>
            <person name="Jorgensen B."/>
        </authorList>
    </citation>
    <scope>NUCLEOTIDE SEQUENCE [LARGE SCALE GENOMIC DNA]</scope>
    <source>
        <strain evidence="2 3">DSM 3380</strain>
    </source>
</reference>
<sequence>MGDVLEYIVDGTSGLAPGGVEGSCIVAGVCSTGTVGKGYLLGKSSDLDGLLGTGPLVDRLRDLFATGGQAPIAIAVPVTGSAGGQIAEVEHTGDGPEGAATGVAVGNADAVVEIVEGGALGTATAKVSEDGGTTWGDTEAVAVNGQISIGTTGATLTLAAGTHEVGDTYEFSVRAPIGPVTKTGSGGPDVTLTGTVKAAADLVLKIMSAGALNVATYQLSLDGDSFGPTKTVPLNGQIVAGDTGVTITVASGVDLVAGVIYECRLLPPVPSITSVMTALEQPLSLFDVEFVYVVGPSDSVDWAAMGAKADTLWNAHRPTFFLAEARLPYASEDLNEWTAAMVVEKQGYAHRFVSVCCAFGEVTDTLGYTQFRNWAGLMAGKILSIPVMRATGRVRDSGISQGSLPDDFTEGMQKTLETAGYATAKYYAGLSSAYWGDAKTLADVTSDYQYIEVLRTVFKAVRKARIAALKSMYDEAGDPLAEGGASGLNYLKANIEMALNTMKAAIPHELADYVITIPDGQDIVNNGVAVEMQLIGIPIIRQIKLYASYIYAGSGFDPRLQ</sequence>
<dbReference type="InterPro" id="IPR019694">
    <property type="entry name" value="Phage_HP1_Orf23"/>
</dbReference>
<dbReference type="AlphaFoldDB" id="A0A328FA91"/>
<dbReference type="OrthoDB" id="5422934at2"/>
<proteinExistence type="predicted"/>
<accession>A0A328FA91</accession>
<evidence type="ECO:0000313" key="2">
    <source>
        <dbReference type="EMBL" id="RAM00332.1"/>
    </source>
</evidence>
<dbReference type="EMBL" id="QLNI01000052">
    <property type="protein sequence ID" value="RAM00332.1"/>
    <property type="molecule type" value="Genomic_DNA"/>
</dbReference>
<dbReference type="RefSeq" id="WP_111959841.1">
    <property type="nucleotide sequence ID" value="NZ_CP036313.1"/>
</dbReference>